<dbReference type="SMART" id="SM00360">
    <property type="entry name" value="RRM"/>
    <property type="match status" value="1"/>
</dbReference>
<name>A0A0F7ZI23_9HYPO</name>
<dbReference type="Pfam" id="PF00076">
    <property type="entry name" value="RRM_1"/>
    <property type="match status" value="1"/>
</dbReference>
<evidence type="ECO:0000313" key="3">
    <source>
        <dbReference type="EMBL" id="KJZ68190.1"/>
    </source>
</evidence>
<dbReference type="OrthoDB" id="4931289at2759"/>
<evidence type="ECO:0000313" key="4">
    <source>
        <dbReference type="Proteomes" id="UP000054481"/>
    </source>
</evidence>
<sequence>MAHSSADYDYFADDHEPSKDHLNDQCLNREVDELIQYPNLWVLGLPLNFTRRDLETIFEAFGVVHIESLNLTGQGSRGEYNTGYVTMETVEQARTAYKHLKNKVLEKDGDQYILQIRQARRSPPRSPPTVGRHNFEPTYRRRYRGGIYSRNPYIRRF</sequence>
<organism evidence="3 4">
    <name type="scientific">Hirsutella minnesotensis 3608</name>
    <dbReference type="NCBI Taxonomy" id="1043627"/>
    <lineage>
        <taxon>Eukaryota</taxon>
        <taxon>Fungi</taxon>
        <taxon>Dikarya</taxon>
        <taxon>Ascomycota</taxon>
        <taxon>Pezizomycotina</taxon>
        <taxon>Sordariomycetes</taxon>
        <taxon>Hypocreomycetidae</taxon>
        <taxon>Hypocreales</taxon>
        <taxon>Ophiocordycipitaceae</taxon>
        <taxon>Hirsutella</taxon>
    </lineage>
</organism>
<gene>
    <name evidence="3" type="ORF">HIM_12422</name>
</gene>
<protein>
    <recommendedName>
        <fullName evidence="2">RRM domain-containing protein</fullName>
    </recommendedName>
</protein>
<dbReference type="CDD" id="cd00590">
    <property type="entry name" value="RRM_SF"/>
    <property type="match status" value="1"/>
</dbReference>
<dbReference type="Proteomes" id="UP000054481">
    <property type="component" value="Unassembled WGS sequence"/>
</dbReference>
<feature type="domain" description="RRM" evidence="2">
    <location>
        <begin position="38"/>
        <end position="121"/>
    </location>
</feature>
<dbReference type="InterPro" id="IPR000504">
    <property type="entry name" value="RRM_dom"/>
</dbReference>
<keyword evidence="1" id="KW-0694">RNA-binding</keyword>
<dbReference type="SUPFAM" id="SSF54928">
    <property type="entry name" value="RNA-binding domain, RBD"/>
    <property type="match status" value="1"/>
</dbReference>
<dbReference type="InterPro" id="IPR012677">
    <property type="entry name" value="Nucleotide-bd_a/b_plait_sf"/>
</dbReference>
<dbReference type="EMBL" id="KQ030985">
    <property type="protein sequence ID" value="KJZ68190.1"/>
    <property type="molecule type" value="Genomic_DNA"/>
</dbReference>
<dbReference type="Gene3D" id="3.30.70.330">
    <property type="match status" value="1"/>
</dbReference>
<evidence type="ECO:0000256" key="1">
    <source>
        <dbReference type="PROSITE-ProRule" id="PRU00176"/>
    </source>
</evidence>
<dbReference type="InterPro" id="IPR035979">
    <property type="entry name" value="RBD_domain_sf"/>
</dbReference>
<keyword evidence="4" id="KW-1185">Reference proteome</keyword>
<accession>A0A0F7ZI23</accession>
<dbReference type="AlphaFoldDB" id="A0A0F7ZI23"/>
<dbReference type="GO" id="GO:0003723">
    <property type="term" value="F:RNA binding"/>
    <property type="evidence" value="ECO:0007669"/>
    <property type="project" value="UniProtKB-UniRule"/>
</dbReference>
<evidence type="ECO:0000259" key="2">
    <source>
        <dbReference type="PROSITE" id="PS50102"/>
    </source>
</evidence>
<reference evidence="3 4" key="1">
    <citation type="journal article" date="2014" name="Genome Biol. Evol.">
        <title>Comparative genomics and transcriptomics analyses reveal divergent lifestyle features of nematode endoparasitic fungus Hirsutella minnesotensis.</title>
        <authorList>
            <person name="Lai Y."/>
            <person name="Liu K."/>
            <person name="Zhang X."/>
            <person name="Zhang X."/>
            <person name="Li K."/>
            <person name="Wang N."/>
            <person name="Shu C."/>
            <person name="Wu Y."/>
            <person name="Wang C."/>
            <person name="Bushley K.E."/>
            <person name="Xiang M."/>
            <person name="Liu X."/>
        </authorList>
    </citation>
    <scope>NUCLEOTIDE SEQUENCE [LARGE SCALE GENOMIC DNA]</scope>
    <source>
        <strain evidence="3 4">3608</strain>
    </source>
</reference>
<dbReference type="PROSITE" id="PS50102">
    <property type="entry name" value="RRM"/>
    <property type="match status" value="1"/>
</dbReference>
<proteinExistence type="predicted"/>